<keyword evidence="3" id="KW-1185">Reference proteome</keyword>
<accession>A0ABV4JR52</accession>
<protein>
    <submittedName>
        <fullName evidence="2">Uncharacterized protein</fullName>
    </submittedName>
</protein>
<evidence type="ECO:0000313" key="3">
    <source>
        <dbReference type="Proteomes" id="UP001568358"/>
    </source>
</evidence>
<dbReference type="Proteomes" id="UP001568358">
    <property type="component" value="Unassembled WGS sequence"/>
</dbReference>
<organism evidence="2 3">
    <name type="scientific">Halodesulfovibrio aestuarii</name>
    <dbReference type="NCBI Taxonomy" id="126333"/>
    <lineage>
        <taxon>Bacteria</taxon>
        <taxon>Pseudomonadati</taxon>
        <taxon>Thermodesulfobacteriota</taxon>
        <taxon>Desulfovibrionia</taxon>
        <taxon>Desulfovibrionales</taxon>
        <taxon>Desulfovibrionaceae</taxon>
        <taxon>Halodesulfovibrio</taxon>
    </lineage>
</organism>
<feature type="compositionally biased region" description="Basic and acidic residues" evidence="1">
    <location>
        <begin position="19"/>
        <end position="33"/>
    </location>
</feature>
<sequence>MGTLFSGKPSTPEVPDYEEERKKEETEVAEKKKSMLNKGRSGTMLGGSIGDDTNLKKTKLGA</sequence>
<name>A0ABV4JR52_9BACT</name>
<reference evidence="2 3" key="1">
    <citation type="submission" date="2024-07" db="EMBL/GenBank/DDBJ databases">
        <title>Active virus-host system and metabolic interactions in a Lokiarchaeon culture.</title>
        <authorList>
            <person name="Ponce Toledo R.I."/>
            <person name="Rodrigues Oliveira T."/>
            <person name="Schleper C."/>
        </authorList>
    </citation>
    <scope>NUCLEOTIDE SEQUENCE [LARGE SCALE GENOMIC DNA]</scope>
    <source>
        <strain evidence="2 3">B35</strain>
    </source>
</reference>
<gene>
    <name evidence="2" type="ORF">AB2Z07_00925</name>
</gene>
<dbReference type="RefSeq" id="WP_371149777.1">
    <property type="nucleotide sequence ID" value="NZ_JBFSOO010000001.1"/>
</dbReference>
<dbReference type="EMBL" id="JBFSOO010000001">
    <property type="protein sequence ID" value="MEZ6852104.1"/>
    <property type="molecule type" value="Genomic_DNA"/>
</dbReference>
<evidence type="ECO:0000313" key="2">
    <source>
        <dbReference type="EMBL" id="MEZ6852104.1"/>
    </source>
</evidence>
<proteinExistence type="predicted"/>
<evidence type="ECO:0000256" key="1">
    <source>
        <dbReference type="SAM" id="MobiDB-lite"/>
    </source>
</evidence>
<feature type="region of interest" description="Disordered" evidence="1">
    <location>
        <begin position="1"/>
        <end position="62"/>
    </location>
</feature>
<comment type="caution">
    <text evidence="2">The sequence shown here is derived from an EMBL/GenBank/DDBJ whole genome shotgun (WGS) entry which is preliminary data.</text>
</comment>